<reference evidence="4" key="1">
    <citation type="journal article" date="2013" name="Nature">
        <title>Pan genome of the phytoplankton Emiliania underpins its global distribution.</title>
        <authorList>
            <person name="Read B.A."/>
            <person name="Kegel J."/>
            <person name="Klute M.J."/>
            <person name="Kuo A."/>
            <person name="Lefebvre S.C."/>
            <person name="Maumus F."/>
            <person name="Mayer C."/>
            <person name="Miller J."/>
            <person name="Monier A."/>
            <person name="Salamov A."/>
            <person name="Young J."/>
            <person name="Aguilar M."/>
            <person name="Claverie J.M."/>
            <person name="Frickenhaus S."/>
            <person name="Gonzalez K."/>
            <person name="Herman E.K."/>
            <person name="Lin Y.C."/>
            <person name="Napier J."/>
            <person name="Ogata H."/>
            <person name="Sarno A.F."/>
            <person name="Shmutz J."/>
            <person name="Schroeder D."/>
            <person name="de Vargas C."/>
            <person name="Verret F."/>
            <person name="von Dassow P."/>
            <person name="Valentin K."/>
            <person name="Van de Peer Y."/>
            <person name="Wheeler G."/>
            <person name="Dacks J.B."/>
            <person name="Delwiche C.F."/>
            <person name="Dyhrman S.T."/>
            <person name="Glockner G."/>
            <person name="John U."/>
            <person name="Richards T."/>
            <person name="Worden A.Z."/>
            <person name="Zhang X."/>
            <person name="Grigoriev I.V."/>
            <person name="Allen A.E."/>
            <person name="Bidle K."/>
            <person name="Borodovsky M."/>
            <person name="Bowler C."/>
            <person name="Brownlee C."/>
            <person name="Cock J.M."/>
            <person name="Elias M."/>
            <person name="Gladyshev V.N."/>
            <person name="Groth M."/>
            <person name="Guda C."/>
            <person name="Hadaegh A."/>
            <person name="Iglesias-Rodriguez M.D."/>
            <person name="Jenkins J."/>
            <person name="Jones B.M."/>
            <person name="Lawson T."/>
            <person name="Leese F."/>
            <person name="Lindquist E."/>
            <person name="Lobanov A."/>
            <person name="Lomsadze A."/>
            <person name="Malik S.B."/>
            <person name="Marsh M.E."/>
            <person name="Mackinder L."/>
            <person name="Mock T."/>
            <person name="Mueller-Roeber B."/>
            <person name="Pagarete A."/>
            <person name="Parker M."/>
            <person name="Probert I."/>
            <person name="Quesneville H."/>
            <person name="Raines C."/>
            <person name="Rensing S.A."/>
            <person name="Riano-Pachon D.M."/>
            <person name="Richier S."/>
            <person name="Rokitta S."/>
            <person name="Shiraiwa Y."/>
            <person name="Soanes D.M."/>
            <person name="van der Giezen M."/>
            <person name="Wahlund T.M."/>
            <person name="Williams B."/>
            <person name="Wilson W."/>
            <person name="Wolfe G."/>
            <person name="Wurch L.L."/>
        </authorList>
    </citation>
    <scope>NUCLEOTIDE SEQUENCE</scope>
</reference>
<dbReference type="PANTHER" id="PTHR21727:SF0">
    <property type="entry name" value="MRNA (2'-O-METHYLADENOSINE-N(6)-)-METHYLTRANSFERASE"/>
    <property type="match status" value="1"/>
</dbReference>
<dbReference type="eggNOG" id="ENOG502QVT7">
    <property type="taxonomic scope" value="Eukaryota"/>
</dbReference>
<dbReference type="GeneID" id="17280902"/>
<reference evidence="3" key="2">
    <citation type="submission" date="2024-10" db="UniProtKB">
        <authorList>
            <consortium name="EnsemblProtists"/>
        </authorList>
    </citation>
    <scope>IDENTIFICATION</scope>
</reference>
<feature type="region of interest" description="Disordered" evidence="1">
    <location>
        <begin position="395"/>
        <end position="428"/>
    </location>
</feature>
<keyword evidence="4" id="KW-1185">Reference proteome</keyword>
<dbReference type="GO" id="GO:0099122">
    <property type="term" value="F:RNA polymerase II C-terminal domain binding"/>
    <property type="evidence" value="ECO:0007669"/>
    <property type="project" value="InterPro"/>
</dbReference>
<dbReference type="Pfam" id="PF12237">
    <property type="entry name" value="PCIF1_WW"/>
    <property type="match status" value="1"/>
</dbReference>
<dbReference type="Proteomes" id="UP000013827">
    <property type="component" value="Unassembled WGS sequence"/>
</dbReference>
<feature type="region of interest" description="Disordered" evidence="1">
    <location>
        <begin position="445"/>
        <end position="483"/>
    </location>
</feature>
<dbReference type="InterPro" id="IPR039881">
    <property type="entry name" value="PCIF1-like"/>
</dbReference>
<evidence type="ECO:0000313" key="3">
    <source>
        <dbReference type="EnsemblProtists" id="EOD35631"/>
    </source>
</evidence>
<dbReference type="EnsemblProtists" id="EOD35631">
    <property type="protein sequence ID" value="EOD35631"/>
    <property type="gene ID" value="EMIHUDRAFT_440930"/>
</dbReference>
<dbReference type="AlphaFoldDB" id="A0A0D3KIP6"/>
<dbReference type="PaxDb" id="2903-EOD35631"/>
<dbReference type="PANTHER" id="PTHR21727">
    <property type="entry name" value="PHOSPHORYLATED CTD INTERACTING FACTOR 1"/>
    <property type="match status" value="1"/>
</dbReference>
<proteinExistence type="predicted"/>
<dbReference type="HOGENOM" id="CLU_569172_0_0_1"/>
<feature type="compositionally biased region" description="Basic and acidic residues" evidence="1">
    <location>
        <begin position="400"/>
        <end position="412"/>
    </location>
</feature>
<dbReference type="RefSeq" id="XP_005788060.1">
    <property type="nucleotide sequence ID" value="XM_005788003.1"/>
</dbReference>
<dbReference type="InterPro" id="IPR022035">
    <property type="entry name" value="PCIF1_WW"/>
</dbReference>
<evidence type="ECO:0000313" key="4">
    <source>
        <dbReference type="Proteomes" id="UP000013827"/>
    </source>
</evidence>
<accession>A0A0D3KIP6</accession>
<protein>
    <recommendedName>
        <fullName evidence="2">PCIF1 WW domain-containing protein</fullName>
    </recommendedName>
</protein>
<dbReference type="KEGG" id="ehx:EMIHUDRAFT_440930"/>
<evidence type="ECO:0000259" key="2">
    <source>
        <dbReference type="Pfam" id="PF12237"/>
    </source>
</evidence>
<sequence>MPKRSTASSAAEPSPLPVPVCEALGLASVRQLSELFHSECAALGGRKLHSHFEQWLWSARAGVSEECAPVIPHPPAAEASTALRRKLVCAGMSEEAALAATAALEQRAKALAGRLACARAAAGPQQAASEVRLSGSGSGGTVTLSCGSESVVCKRSHLEKLRALLRSGDAGDAAAASGERLFERRAYCVLARVLALQGGEPRAGGMQAAVGYRVFDALARHHGAAFELFASPLNARFSSFCSAAPDVDRAFGSVGSFFSPSLDPLLASGAFQANPPYDPPLVAAMGERMHALLASADARRDALTFIVIIPHWQDKPCWRALEQSCRCSAHLRLPQAEHGFFEGGQHYRPALWRAANHDTSLFFLQSAAAPRPSEASLAALRTAFRAAPSALEPPIGGAELRPRLRPPSEAKGAKVRRRAEGGGAPVEAPLSAKRAALLSRPMAELLAGTSGKQRRQARKRLKERKRKAMITDPNAKEKCVMSV</sequence>
<feature type="compositionally biased region" description="Basic residues" evidence="1">
    <location>
        <begin position="452"/>
        <end position="468"/>
    </location>
</feature>
<name>A0A0D3KIP6_EMIH1</name>
<organism evidence="3 4">
    <name type="scientific">Emiliania huxleyi (strain CCMP1516)</name>
    <dbReference type="NCBI Taxonomy" id="280463"/>
    <lineage>
        <taxon>Eukaryota</taxon>
        <taxon>Haptista</taxon>
        <taxon>Haptophyta</taxon>
        <taxon>Prymnesiophyceae</taxon>
        <taxon>Isochrysidales</taxon>
        <taxon>Noelaerhabdaceae</taxon>
        <taxon>Emiliania</taxon>
    </lineage>
</organism>
<evidence type="ECO:0000256" key="1">
    <source>
        <dbReference type="SAM" id="MobiDB-lite"/>
    </source>
</evidence>
<feature type="compositionally biased region" description="Basic and acidic residues" evidence="1">
    <location>
        <begin position="474"/>
        <end position="483"/>
    </location>
</feature>
<dbReference type="GO" id="GO:0016422">
    <property type="term" value="F:mRNA (2'-O-methyladenosine-N6-)-methyltransferase activity"/>
    <property type="evidence" value="ECO:0007669"/>
    <property type="project" value="InterPro"/>
</dbReference>
<feature type="domain" description="PCIF1 WW" evidence="2">
    <location>
        <begin position="160"/>
        <end position="343"/>
    </location>
</feature>